<organism evidence="2 3">
    <name type="scientific">Actinomadura viridis</name>
    <dbReference type="NCBI Taxonomy" id="58110"/>
    <lineage>
        <taxon>Bacteria</taxon>
        <taxon>Bacillati</taxon>
        <taxon>Actinomycetota</taxon>
        <taxon>Actinomycetes</taxon>
        <taxon>Streptosporangiales</taxon>
        <taxon>Thermomonosporaceae</taxon>
        <taxon>Actinomadura</taxon>
    </lineage>
</organism>
<sequence length="192" mass="21542">MARLSPDEFAARFRGAFAQSAYRLEQFDHYVASNEVEPFRIFLSGRQPDATWREPWKAFVESVLAEGRTMARVHVVTEPLTDYAAFEITCVYPANVEAGEDVRILPRHAAAGLDLPAKDYWLLDSARVAVMDYDADGNWLSVDVTDEPDIVEHSCRARDTAMAAATPLNTYLAQIKESTEELGHGRPHRRAS</sequence>
<reference evidence="2" key="1">
    <citation type="submission" date="2020-11" db="EMBL/GenBank/DDBJ databases">
        <title>Sequencing the genomes of 1000 actinobacteria strains.</title>
        <authorList>
            <person name="Klenk H.-P."/>
        </authorList>
    </citation>
    <scope>NUCLEOTIDE SEQUENCE</scope>
    <source>
        <strain evidence="2">DSM 43175</strain>
    </source>
</reference>
<dbReference type="Proteomes" id="UP000614047">
    <property type="component" value="Unassembled WGS sequence"/>
</dbReference>
<dbReference type="AlphaFoldDB" id="A0A931DMI8"/>
<dbReference type="InterPro" id="IPR049244">
    <property type="entry name" value="DUF6879"/>
</dbReference>
<gene>
    <name evidence="2" type="ORF">IW256_003948</name>
</gene>
<protein>
    <recommendedName>
        <fullName evidence="1">DUF6879 domain-containing protein</fullName>
    </recommendedName>
</protein>
<keyword evidence="3" id="KW-1185">Reference proteome</keyword>
<evidence type="ECO:0000313" key="3">
    <source>
        <dbReference type="Proteomes" id="UP000614047"/>
    </source>
</evidence>
<dbReference type="RefSeq" id="WP_197012379.1">
    <property type="nucleotide sequence ID" value="NZ_BAABES010000010.1"/>
</dbReference>
<dbReference type="EMBL" id="JADOUA010000001">
    <property type="protein sequence ID" value="MBG6089835.1"/>
    <property type="molecule type" value="Genomic_DNA"/>
</dbReference>
<dbReference type="Pfam" id="PF21806">
    <property type="entry name" value="DUF6879"/>
    <property type="match status" value="1"/>
</dbReference>
<proteinExistence type="predicted"/>
<evidence type="ECO:0000259" key="1">
    <source>
        <dbReference type="Pfam" id="PF21806"/>
    </source>
</evidence>
<accession>A0A931DMI8</accession>
<evidence type="ECO:0000313" key="2">
    <source>
        <dbReference type="EMBL" id="MBG6089835.1"/>
    </source>
</evidence>
<feature type="domain" description="DUF6879" evidence="1">
    <location>
        <begin position="7"/>
        <end position="172"/>
    </location>
</feature>
<name>A0A931DMI8_9ACTN</name>
<comment type="caution">
    <text evidence="2">The sequence shown here is derived from an EMBL/GenBank/DDBJ whole genome shotgun (WGS) entry which is preliminary data.</text>
</comment>